<feature type="region of interest" description="Disordered" evidence="1">
    <location>
        <begin position="21"/>
        <end position="87"/>
    </location>
</feature>
<keyword evidence="4" id="KW-1185">Reference proteome</keyword>
<feature type="chain" id="PRO_5047435705" description="Lipoprotein" evidence="2">
    <location>
        <begin position="27"/>
        <end position="398"/>
    </location>
</feature>
<feature type="signal peptide" evidence="2">
    <location>
        <begin position="1"/>
        <end position="26"/>
    </location>
</feature>
<dbReference type="PROSITE" id="PS51257">
    <property type="entry name" value="PROKAR_LIPOPROTEIN"/>
    <property type="match status" value="1"/>
</dbReference>
<comment type="caution">
    <text evidence="3">The sequence shown here is derived from an EMBL/GenBank/DDBJ whole genome shotgun (WGS) entry which is preliminary data.</text>
</comment>
<name>A0ABN2DJF1_9ACTN</name>
<reference evidence="3 4" key="1">
    <citation type="journal article" date="2019" name="Int. J. Syst. Evol. Microbiol.">
        <title>The Global Catalogue of Microorganisms (GCM) 10K type strain sequencing project: providing services to taxonomists for standard genome sequencing and annotation.</title>
        <authorList>
            <consortium name="The Broad Institute Genomics Platform"/>
            <consortium name="The Broad Institute Genome Sequencing Center for Infectious Disease"/>
            <person name="Wu L."/>
            <person name="Ma J."/>
        </authorList>
    </citation>
    <scope>NUCLEOTIDE SEQUENCE [LARGE SCALE GENOMIC DNA]</scope>
    <source>
        <strain evidence="3 4">JCM 14969</strain>
    </source>
</reference>
<keyword evidence="2" id="KW-0732">Signal</keyword>
<evidence type="ECO:0000313" key="3">
    <source>
        <dbReference type="EMBL" id="GAA1577277.1"/>
    </source>
</evidence>
<evidence type="ECO:0000256" key="1">
    <source>
        <dbReference type="SAM" id="MobiDB-lite"/>
    </source>
</evidence>
<dbReference type="EMBL" id="BAAAOS010000020">
    <property type="protein sequence ID" value="GAA1577277.1"/>
    <property type="molecule type" value="Genomic_DNA"/>
</dbReference>
<evidence type="ECO:0008006" key="5">
    <source>
        <dbReference type="Google" id="ProtNLM"/>
    </source>
</evidence>
<feature type="compositionally biased region" description="Low complexity" evidence="1">
    <location>
        <begin position="21"/>
        <end position="52"/>
    </location>
</feature>
<sequence length="398" mass="41571">MRRSSLVLPVASAATIALLLSSCSSGGPPESAPSATGSAPGSPSGSASTPTPSATPTPGTPTTSSPNTPAGPPTLTKILRQPVDGQHVVTQQRKYLVTRSSDEAGTTTITNRANRKIVVRHAPPAGFVAQSPVVIDDKWALIEDIRSDGPNPEIRALRYDLTTGKGTDLATQKALPRISEPEIGAYDGTFAYSTTDASRRSCLIVADLETLKPRTVACVADPGYIADPVVSADSVTFSEITAPQTARRCKRLLTAALSGGAAQPVKAAKNCIQWSGASLRGATVWSEVGASDPDQYQSTGYVRESAAGAVRSIGPIVTDTIVACGNWIHWEVRTVTEGVEAYQLQRWQPGLARPQRIYATPPESALTAPTCQDDTLIVEAAHLGAGSKYTEAIAVTTA</sequence>
<evidence type="ECO:0000256" key="2">
    <source>
        <dbReference type="SAM" id="SignalP"/>
    </source>
</evidence>
<proteinExistence type="predicted"/>
<accession>A0ABN2DJF1</accession>
<dbReference type="Proteomes" id="UP001500393">
    <property type="component" value="Unassembled WGS sequence"/>
</dbReference>
<protein>
    <recommendedName>
        <fullName evidence="5">Lipoprotein</fullName>
    </recommendedName>
</protein>
<organism evidence="3 4">
    <name type="scientific">Kribbella sancticallisti</name>
    <dbReference type="NCBI Taxonomy" id="460087"/>
    <lineage>
        <taxon>Bacteria</taxon>
        <taxon>Bacillati</taxon>
        <taxon>Actinomycetota</taxon>
        <taxon>Actinomycetes</taxon>
        <taxon>Propionibacteriales</taxon>
        <taxon>Kribbellaceae</taxon>
        <taxon>Kribbella</taxon>
    </lineage>
</organism>
<gene>
    <name evidence="3" type="ORF">GCM10009789_33490</name>
</gene>
<evidence type="ECO:0000313" key="4">
    <source>
        <dbReference type="Proteomes" id="UP001500393"/>
    </source>
</evidence>
<dbReference type="RefSeq" id="WP_344214768.1">
    <property type="nucleotide sequence ID" value="NZ_BAAAOS010000020.1"/>
</dbReference>